<comment type="caution">
    <text evidence="6">The sequence shown here is derived from an EMBL/GenBank/DDBJ whole genome shotgun (WGS) entry which is preliminary data.</text>
</comment>
<feature type="domain" description="HTH araC/xylS-type" evidence="5">
    <location>
        <begin position="186"/>
        <end position="283"/>
    </location>
</feature>
<dbReference type="Proteomes" id="UP001332243">
    <property type="component" value="Unassembled WGS sequence"/>
</dbReference>
<evidence type="ECO:0000256" key="4">
    <source>
        <dbReference type="ARBA" id="ARBA00023163"/>
    </source>
</evidence>
<dbReference type="InterPro" id="IPR050204">
    <property type="entry name" value="AraC_XylS_family_regulators"/>
</dbReference>
<dbReference type="Gene3D" id="1.10.10.60">
    <property type="entry name" value="Homeodomain-like"/>
    <property type="match status" value="2"/>
</dbReference>
<dbReference type="InterPro" id="IPR003313">
    <property type="entry name" value="AraC-bd"/>
</dbReference>
<dbReference type="InterPro" id="IPR037923">
    <property type="entry name" value="HTH-like"/>
</dbReference>
<sequence length="286" mass="31683">MADVAGPSPEHREAHDARMWWAGDLGGVELFRATLTEFDFRPHAHEEFFLALTEGGVATPRYRGDSHVIGPGDLIALNPEEVHSGGPPADESWTYRAVYPGPELVRGIVAEFPGVLPPVPEFGGDVVRDPEVAAHLRRFHQLSELPGSSPLERESRLARTLVLLVSRYAVGTWSPRPPGRERQAVAVSTEYLREHAAENVSLRTLARVAGLSPYHLCRVFRQAVGVTPHAYQAQVRVWRARSLLRAGLPIAEVATVSGFYDQSHLTRHFKRILGLTPGRYVRDTDT</sequence>
<dbReference type="Pfam" id="PF12833">
    <property type="entry name" value="HTH_18"/>
    <property type="match status" value="1"/>
</dbReference>
<proteinExistence type="predicted"/>
<evidence type="ECO:0000259" key="5">
    <source>
        <dbReference type="PROSITE" id="PS01124"/>
    </source>
</evidence>
<protein>
    <submittedName>
        <fullName evidence="6">AraC family transcriptional regulator</fullName>
    </submittedName>
</protein>
<keyword evidence="3" id="KW-0010">Activator</keyword>
<dbReference type="PANTHER" id="PTHR46796:SF2">
    <property type="entry name" value="TRANSCRIPTIONAL REGULATORY PROTEIN"/>
    <property type="match status" value="1"/>
</dbReference>
<evidence type="ECO:0000256" key="2">
    <source>
        <dbReference type="ARBA" id="ARBA00023125"/>
    </source>
</evidence>
<accession>A0ABU7RM57</accession>
<keyword evidence="7" id="KW-1185">Reference proteome</keyword>
<dbReference type="EMBL" id="JAZGQK010000002">
    <property type="protein sequence ID" value="MEE6257524.1"/>
    <property type="molecule type" value="Genomic_DNA"/>
</dbReference>
<evidence type="ECO:0000256" key="3">
    <source>
        <dbReference type="ARBA" id="ARBA00023159"/>
    </source>
</evidence>
<evidence type="ECO:0000313" key="6">
    <source>
        <dbReference type="EMBL" id="MEE6257524.1"/>
    </source>
</evidence>
<dbReference type="InterPro" id="IPR009057">
    <property type="entry name" value="Homeodomain-like_sf"/>
</dbReference>
<dbReference type="Pfam" id="PF02311">
    <property type="entry name" value="AraC_binding"/>
    <property type="match status" value="1"/>
</dbReference>
<evidence type="ECO:0000256" key="1">
    <source>
        <dbReference type="ARBA" id="ARBA00023015"/>
    </source>
</evidence>
<dbReference type="SUPFAM" id="SSF46689">
    <property type="entry name" value="Homeodomain-like"/>
    <property type="match status" value="2"/>
</dbReference>
<keyword evidence="2" id="KW-0238">DNA-binding</keyword>
<dbReference type="SMART" id="SM00342">
    <property type="entry name" value="HTH_ARAC"/>
    <property type="match status" value="1"/>
</dbReference>
<dbReference type="PROSITE" id="PS01124">
    <property type="entry name" value="HTH_ARAC_FAMILY_2"/>
    <property type="match status" value="1"/>
</dbReference>
<name>A0ABU7RM57_9ACTN</name>
<keyword evidence="1" id="KW-0805">Transcription regulation</keyword>
<evidence type="ECO:0000313" key="7">
    <source>
        <dbReference type="Proteomes" id="UP001332243"/>
    </source>
</evidence>
<dbReference type="RefSeq" id="WP_331212631.1">
    <property type="nucleotide sequence ID" value="NZ_JAZGQK010000002.1"/>
</dbReference>
<gene>
    <name evidence="6" type="ORF">V1633_03345</name>
</gene>
<dbReference type="SUPFAM" id="SSF51215">
    <property type="entry name" value="Regulatory protein AraC"/>
    <property type="match status" value="1"/>
</dbReference>
<dbReference type="PROSITE" id="PS00041">
    <property type="entry name" value="HTH_ARAC_FAMILY_1"/>
    <property type="match status" value="1"/>
</dbReference>
<dbReference type="InterPro" id="IPR018060">
    <property type="entry name" value="HTH_AraC"/>
</dbReference>
<organism evidence="6 7">
    <name type="scientific">Plantactinospora sonchi</name>
    <dbReference type="NCBI Taxonomy" id="1544735"/>
    <lineage>
        <taxon>Bacteria</taxon>
        <taxon>Bacillati</taxon>
        <taxon>Actinomycetota</taxon>
        <taxon>Actinomycetes</taxon>
        <taxon>Micromonosporales</taxon>
        <taxon>Micromonosporaceae</taxon>
        <taxon>Plantactinospora</taxon>
    </lineage>
</organism>
<dbReference type="InterPro" id="IPR018062">
    <property type="entry name" value="HTH_AraC-typ_CS"/>
</dbReference>
<keyword evidence="4" id="KW-0804">Transcription</keyword>
<dbReference type="PANTHER" id="PTHR46796">
    <property type="entry name" value="HTH-TYPE TRANSCRIPTIONAL ACTIVATOR RHAS-RELATED"/>
    <property type="match status" value="1"/>
</dbReference>
<reference evidence="6 7" key="1">
    <citation type="submission" date="2024-01" db="EMBL/GenBank/DDBJ databases">
        <title>Genome insights into Plantactinospora sonchi sp. nov.</title>
        <authorList>
            <person name="Wang L."/>
        </authorList>
    </citation>
    <scope>NUCLEOTIDE SEQUENCE [LARGE SCALE GENOMIC DNA]</scope>
    <source>
        <strain evidence="6 7">NEAU-QY2</strain>
    </source>
</reference>